<dbReference type="GeneID" id="100207710"/>
<sequence length="1263" mass="145439">MDFKVLITNSGEESLFTTLSTELERRLPKAAVEWKRSYGRPPKSVILQASFCKFDSNRLSSSLDPNLQTKPLLHIFWTSCLDNDYFKSTVRNSILNWQKELIQHRCSDWLIIHVVKQENVRSGKSKIQLPRSSVYDKIKLEFCQKLQERCLQLWEPDKSTLFTKSGESWDMLLVQLRRLLINSFGNYLDLFEEKIRVAREKYADPDWSFIEYFIAHEELALIYQSITLKEDALVQYDEVDALLSQFVINCKGKEPPNWLQALCSTPTSWDGVTLSSTVGTHYRDLIKSGKASLLDFRNYLFSRQCKLLIKMKRSWDIPLRLTDFLFAMIHELGFLKISMDSGMISCWIILTCMQLFPVLEATESKDRVFSTCMSNLYYYLFSKLYVIGQITGLYYYRKQTEVEIVNVNNLLTGIGKYHVSKKDTYSFSKSLKSALQSQSKFGELFIKIASKSMESFKELNYKHFTVRVGIQLANYYLEHEQYLDADSLLQEAQNIYKHQKWEVLHNNILIPLAHCQLKLQSYKQYLKSVCVLACSPYLDLSKKLHYNEELIRLMSESNLGSISTEPLIKIKKVHIPLVKGKGHIGDCVSVHVQVDFELKESFFCQKAIVYFKNFDTNTFQANIISSDSLFQQINKFETVNSKTTTPLTKQISSDTSARTSFTQNTLVKRIKEHRRTWSRNKNIPDLNDTDGPAISKVLSNSVKSSSQSLENIKRSGSSLERTNSFVYNKLPEEQFVTENLTTSRESMSKSASNGSIFTYDEVLNASDLTTKSSAIQDKQQTITDVSNSGKSSLDLSVTSKDHNSSLNVLQNENEKNQEIKINDFVLTFGTNDLVFSTKINFEGRFILSHIEFYVSNAVFTHNFKLPNEPSFSMVIEPPKMEWTSNYIVDSLLTGSKERLYVTMLNGPGVVIENSVLNIFSNSGLMFYGMNETDACIYPLENNQLPRHAVISVTTNENKEAALVLPHCLPYERINICFDVVAPLENDGKTNIQHEIMFVCSWLKDLTIPFVPLQLECIFYEPFQIKYDTVTCGDYFLVKITLCGVNPVELKFSEPMILGQNQDKFYLLDTAKDITLFGSEEYTLIWKYDSLESSEVCTVDCTFKVNFKQSKDDLQSLTIYNVYSKELKLKFRKYSYSLQVIMDECELVNTALFKVEVIITKRGADSLDKLYLMHDPSDTVWKSNKNIHPVFFENSLQTKLYVELSTEQSGLVPWPRFLLSKVYSMEVESDDISFEMITGFQRHEIFTDSMARVLYIKSVNVAEL</sequence>
<feature type="domain" description="TRAPPC10/Trs130 N-terminal" evidence="2">
    <location>
        <begin position="4"/>
        <end position="317"/>
    </location>
</feature>
<protein>
    <submittedName>
        <fullName evidence="4">Uncharacterized protein LOC100207710 isoform X3</fullName>
    </submittedName>
</protein>
<dbReference type="Pfam" id="PF11817">
    <property type="entry name" value="Foie-gras_1"/>
    <property type="match status" value="1"/>
</dbReference>
<feature type="domain" description="Trafficking protein particle complex subunit 11" evidence="1">
    <location>
        <begin position="442"/>
        <end position="530"/>
    </location>
</feature>
<dbReference type="RefSeq" id="XP_065649168.1">
    <property type="nucleotide sequence ID" value="XM_065793096.1"/>
</dbReference>
<dbReference type="InterPro" id="IPR056913">
    <property type="entry name" value="TRAPPC10/Trs130_N"/>
</dbReference>
<keyword evidence="3" id="KW-1185">Reference proteome</keyword>
<gene>
    <name evidence="4" type="primary">LOC100207710</name>
</gene>
<organism evidence="3 4">
    <name type="scientific">Hydra vulgaris</name>
    <name type="common">Hydra</name>
    <name type="synonym">Hydra attenuata</name>
    <dbReference type="NCBI Taxonomy" id="6087"/>
    <lineage>
        <taxon>Eukaryota</taxon>
        <taxon>Metazoa</taxon>
        <taxon>Cnidaria</taxon>
        <taxon>Hydrozoa</taxon>
        <taxon>Hydroidolina</taxon>
        <taxon>Anthoathecata</taxon>
        <taxon>Aplanulata</taxon>
        <taxon>Hydridae</taxon>
        <taxon>Hydra</taxon>
    </lineage>
</organism>
<dbReference type="PANTHER" id="PTHR13251:SF3">
    <property type="entry name" value="TRAFFICKING PROTEIN PARTICLE COMPLEX SUBUNIT 10"/>
    <property type="match status" value="1"/>
</dbReference>
<dbReference type="Pfam" id="PF23036">
    <property type="entry name" value="TRAPPC10_1st"/>
    <property type="match status" value="1"/>
</dbReference>
<proteinExistence type="predicted"/>
<name>A0ABM4BJE7_HYDVU</name>
<reference evidence="4" key="1">
    <citation type="submission" date="2025-08" db="UniProtKB">
        <authorList>
            <consortium name="RefSeq"/>
        </authorList>
    </citation>
    <scope>IDENTIFICATION</scope>
</reference>
<dbReference type="PANTHER" id="PTHR13251">
    <property type="entry name" value="EPILEPSY HOLOPROSENCEPHALY CANDIDATE 1/TMEM1"/>
    <property type="match status" value="1"/>
</dbReference>
<evidence type="ECO:0000259" key="2">
    <source>
        <dbReference type="Pfam" id="PF23036"/>
    </source>
</evidence>
<evidence type="ECO:0000313" key="3">
    <source>
        <dbReference type="Proteomes" id="UP001652625"/>
    </source>
</evidence>
<evidence type="ECO:0000259" key="1">
    <source>
        <dbReference type="Pfam" id="PF11817"/>
    </source>
</evidence>
<evidence type="ECO:0000313" key="4">
    <source>
        <dbReference type="RefSeq" id="XP_065649168.1"/>
    </source>
</evidence>
<dbReference type="InterPro" id="IPR045126">
    <property type="entry name" value="TRAPPC10/Trs130"/>
</dbReference>
<dbReference type="Proteomes" id="UP001652625">
    <property type="component" value="Chromosome 03"/>
</dbReference>
<accession>A0ABM4BJE7</accession>
<dbReference type="InterPro" id="IPR021773">
    <property type="entry name" value="TPC11"/>
</dbReference>